<dbReference type="InterPro" id="IPR034660">
    <property type="entry name" value="DinB/YfiT-like"/>
</dbReference>
<evidence type="ECO:0000313" key="3">
    <source>
        <dbReference type="Proteomes" id="UP000612585"/>
    </source>
</evidence>
<dbReference type="EMBL" id="BOPG01000076">
    <property type="protein sequence ID" value="GIJ62177.1"/>
    <property type="molecule type" value="Genomic_DNA"/>
</dbReference>
<dbReference type="AlphaFoldDB" id="A0A8J3ZDU8"/>
<organism evidence="2 3">
    <name type="scientific">Virgisporangium aurantiacum</name>
    <dbReference type="NCBI Taxonomy" id="175570"/>
    <lineage>
        <taxon>Bacteria</taxon>
        <taxon>Bacillati</taxon>
        <taxon>Actinomycetota</taxon>
        <taxon>Actinomycetes</taxon>
        <taxon>Micromonosporales</taxon>
        <taxon>Micromonosporaceae</taxon>
        <taxon>Virgisporangium</taxon>
    </lineage>
</organism>
<keyword evidence="3" id="KW-1185">Reference proteome</keyword>
<sequence>MLDALAGEAAALSAVIRTLRPGDLAITTNCPPWTLHELIVHIADSIRVGDEPLPDAPSRDRPRTAADYYRRPERDTDAYRQRNVEHAQSGAAAVPDAAARFDREAAHTLDVLRRDDTARVVLIPRVGPMVLAEWIVTRVIAVAAHALDVAITLDRPPWTTDAALRVTRPVFIDLLGGDPPDSPRWTGHGFLAAATGRRPISDADRHELGQLADRLPLLS</sequence>
<evidence type="ECO:0000313" key="2">
    <source>
        <dbReference type="EMBL" id="GIJ62177.1"/>
    </source>
</evidence>
<accession>A0A8J3ZDU8</accession>
<reference evidence="2" key="1">
    <citation type="submission" date="2021-01" db="EMBL/GenBank/DDBJ databases">
        <title>Whole genome shotgun sequence of Virgisporangium aurantiacum NBRC 16421.</title>
        <authorList>
            <person name="Komaki H."/>
            <person name="Tamura T."/>
        </authorList>
    </citation>
    <scope>NUCLEOTIDE SEQUENCE</scope>
    <source>
        <strain evidence="2">NBRC 16421</strain>
    </source>
</reference>
<dbReference type="Pfam" id="PF11716">
    <property type="entry name" value="MDMPI_N"/>
    <property type="match status" value="1"/>
</dbReference>
<dbReference type="Gene3D" id="1.20.120.450">
    <property type="entry name" value="dinb family like domain"/>
    <property type="match status" value="1"/>
</dbReference>
<feature type="domain" description="Mycothiol-dependent maleylpyruvate isomerase metal-binding" evidence="1">
    <location>
        <begin position="6"/>
        <end position="150"/>
    </location>
</feature>
<gene>
    <name evidence="2" type="ORF">Vau01_096930</name>
</gene>
<proteinExistence type="predicted"/>
<protein>
    <recommendedName>
        <fullName evidence="1">Mycothiol-dependent maleylpyruvate isomerase metal-binding domain-containing protein</fullName>
    </recommendedName>
</protein>
<dbReference type="SUPFAM" id="SSF109854">
    <property type="entry name" value="DinB/YfiT-like putative metalloenzymes"/>
    <property type="match status" value="1"/>
</dbReference>
<comment type="caution">
    <text evidence="2">The sequence shown here is derived from an EMBL/GenBank/DDBJ whole genome shotgun (WGS) entry which is preliminary data.</text>
</comment>
<evidence type="ECO:0000259" key="1">
    <source>
        <dbReference type="Pfam" id="PF11716"/>
    </source>
</evidence>
<dbReference type="Proteomes" id="UP000612585">
    <property type="component" value="Unassembled WGS sequence"/>
</dbReference>
<dbReference type="InterPro" id="IPR024344">
    <property type="entry name" value="MDMPI_metal-binding"/>
</dbReference>
<dbReference type="GO" id="GO:0046872">
    <property type="term" value="F:metal ion binding"/>
    <property type="evidence" value="ECO:0007669"/>
    <property type="project" value="InterPro"/>
</dbReference>
<name>A0A8J3ZDU8_9ACTN</name>